<dbReference type="VEuPathDB" id="FungiDB:PC110_g19195"/>
<comment type="caution">
    <text evidence="1">The sequence shown here is derived from an EMBL/GenBank/DDBJ whole genome shotgun (WGS) entry which is preliminary data.</text>
</comment>
<dbReference type="EMBL" id="JAENGZ010000863">
    <property type="protein sequence ID" value="KAG6953037.1"/>
    <property type="molecule type" value="Genomic_DNA"/>
</dbReference>
<accession>A0A8T1U2H7</accession>
<gene>
    <name evidence="1" type="ORF">JG687_00012629</name>
</gene>
<dbReference type="Proteomes" id="UP000688947">
    <property type="component" value="Unassembled WGS sequence"/>
</dbReference>
<protein>
    <submittedName>
        <fullName evidence="1">Uncharacterized protein</fullName>
    </submittedName>
</protein>
<name>A0A8T1U2H7_9STRA</name>
<organism evidence="1 2">
    <name type="scientific">Phytophthora cactorum</name>
    <dbReference type="NCBI Taxonomy" id="29920"/>
    <lineage>
        <taxon>Eukaryota</taxon>
        <taxon>Sar</taxon>
        <taxon>Stramenopiles</taxon>
        <taxon>Oomycota</taxon>
        <taxon>Peronosporomycetes</taxon>
        <taxon>Peronosporales</taxon>
        <taxon>Peronosporaceae</taxon>
        <taxon>Phytophthora</taxon>
    </lineage>
</organism>
<evidence type="ECO:0000313" key="2">
    <source>
        <dbReference type="Proteomes" id="UP000688947"/>
    </source>
</evidence>
<reference evidence="1" key="1">
    <citation type="submission" date="2021-01" db="EMBL/GenBank/DDBJ databases">
        <title>Phytophthora aleatoria, a newly-described species from Pinus radiata is distinct from Phytophthora cactorum isolates based on comparative genomics.</title>
        <authorList>
            <person name="Mcdougal R."/>
            <person name="Panda P."/>
            <person name="Williams N."/>
            <person name="Studholme D.J."/>
        </authorList>
    </citation>
    <scope>NUCLEOTIDE SEQUENCE</scope>
    <source>
        <strain evidence="1">NZFS 3830</strain>
    </source>
</reference>
<evidence type="ECO:0000313" key="1">
    <source>
        <dbReference type="EMBL" id="KAG6953037.1"/>
    </source>
</evidence>
<proteinExistence type="predicted"/>
<sequence>MESDGRWLFVRWQPSVNPGKARDSPYGKYGDLKDEESELDGDFGRYNYLSDALQNTIAQEKKRSKRTVDDDAEY</sequence>
<dbReference type="AlphaFoldDB" id="A0A8T1U2H7"/>